<dbReference type="Proteomes" id="UP000332933">
    <property type="component" value="Unassembled WGS sequence"/>
</dbReference>
<dbReference type="OrthoDB" id="10534831at2759"/>
<proteinExistence type="predicted"/>
<sequence>MPQDAMTRRLPPMSTLSSRLRHHRNPDPLPLLTRLPTDVTWAGVFAYLDLQDLLSVSMTCHHLLDAMHPTFWHVVLAQILGHPARDNDAVRRLRQPRRRIVRLMAKRMCAHCHRLQATNLRLTHRGRHHRFRVCAVCSSLPRFRDIQFTDAQAKYRLTRRQLMTLPSRTVRCGMGYRRLFYEQDVARLADEVTHDAS</sequence>
<dbReference type="AlphaFoldDB" id="A0A485KPD7"/>
<reference evidence="3 4" key="1">
    <citation type="submission" date="2019-03" db="EMBL/GenBank/DDBJ databases">
        <authorList>
            <person name="Gaulin E."/>
            <person name="Dumas B."/>
        </authorList>
    </citation>
    <scope>NUCLEOTIDE SEQUENCE [LARGE SCALE GENOMIC DNA]</scope>
    <source>
        <strain evidence="3">CBS 568.67</strain>
    </source>
</reference>
<evidence type="ECO:0000313" key="2">
    <source>
        <dbReference type="EMBL" id="KAF0699674.1"/>
    </source>
</evidence>
<dbReference type="EMBL" id="CAADRA010005183">
    <property type="protein sequence ID" value="VFT86653.1"/>
    <property type="molecule type" value="Genomic_DNA"/>
</dbReference>
<protein>
    <submittedName>
        <fullName evidence="3">Aste57867_9774 protein</fullName>
    </submittedName>
</protein>
<evidence type="ECO:0000313" key="4">
    <source>
        <dbReference type="Proteomes" id="UP000332933"/>
    </source>
</evidence>
<feature type="region of interest" description="Disordered" evidence="1">
    <location>
        <begin position="1"/>
        <end position="29"/>
    </location>
</feature>
<keyword evidence="4" id="KW-1185">Reference proteome</keyword>
<evidence type="ECO:0000256" key="1">
    <source>
        <dbReference type="SAM" id="MobiDB-lite"/>
    </source>
</evidence>
<organism evidence="3 4">
    <name type="scientific">Aphanomyces stellatus</name>
    <dbReference type="NCBI Taxonomy" id="120398"/>
    <lineage>
        <taxon>Eukaryota</taxon>
        <taxon>Sar</taxon>
        <taxon>Stramenopiles</taxon>
        <taxon>Oomycota</taxon>
        <taxon>Saprolegniomycetes</taxon>
        <taxon>Saprolegniales</taxon>
        <taxon>Verrucalvaceae</taxon>
        <taxon>Aphanomyces</taxon>
    </lineage>
</organism>
<dbReference type="EMBL" id="VJMH01005162">
    <property type="protein sequence ID" value="KAF0699674.1"/>
    <property type="molecule type" value="Genomic_DNA"/>
</dbReference>
<dbReference type="InterPro" id="IPR036047">
    <property type="entry name" value="F-box-like_dom_sf"/>
</dbReference>
<name>A0A485KPD7_9STRA</name>
<gene>
    <name evidence="3" type="primary">Aste57867_9774</name>
    <name evidence="2" type="ORF">As57867_009735</name>
    <name evidence="3" type="ORF">ASTE57867_9774</name>
</gene>
<dbReference type="SUPFAM" id="SSF81383">
    <property type="entry name" value="F-box domain"/>
    <property type="match status" value="1"/>
</dbReference>
<accession>A0A485KPD7</accession>
<evidence type="ECO:0000313" key="3">
    <source>
        <dbReference type="EMBL" id="VFT86653.1"/>
    </source>
</evidence>
<reference evidence="2" key="2">
    <citation type="submission" date="2019-06" db="EMBL/GenBank/DDBJ databases">
        <title>Genomics analysis of Aphanomyces spp. identifies a new class of oomycete effector associated with host adaptation.</title>
        <authorList>
            <person name="Gaulin E."/>
        </authorList>
    </citation>
    <scope>NUCLEOTIDE SEQUENCE</scope>
    <source>
        <strain evidence="2">CBS 578.67</strain>
    </source>
</reference>